<keyword evidence="2" id="KW-1185">Reference proteome</keyword>
<name>A0ACC2B5T2_DIPCM</name>
<sequence length="397" mass="43621">MSGLESVRSNKDEFGRAVAKIAVAQIGESVGFQSFQNTAAETLADIAIRYISDLAKAAQFYTNVARRTECNVFDVILALEDMVPGGVCLDASQPLSNSTALREIMKYVEYAEEVPFARPLPHFPVPKKRTLAPSFAQLGEEPPGPHIPAWLPAFPDPHTYRSTPVWNEMKSDLTADKLEQARQRRRAERSLISLHQRLSSTGDGISGSRALFPASSFEIPQAVSREQESMLSKMQDAEGTQGKGKGKRSTASHNPFLSPPLPPGAREVSPVSFRPLKEILAKKDSFEQQRSLSLLDAFAPVLNAVNIPSKDAEPSKDTRKSSVLDAKDRPPVFLTFDFGRKAHSKAMAAQLSLGARTQNLRKGKGKAVLQEEDKDEKKKRAEQILAQADDRVDDVNS</sequence>
<proteinExistence type="predicted"/>
<organism evidence="1 2">
    <name type="scientific">Diphasiastrum complanatum</name>
    <name type="common">Issler's clubmoss</name>
    <name type="synonym">Lycopodium complanatum</name>
    <dbReference type="NCBI Taxonomy" id="34168"/>
    <lineage>
        <taxon>Eukaryota</taxon>
        <taxon>Viridiplantae</taxon>
        <taxon>Streptophyta</taxon>
        <taxon>Embryophyta</taxon>
        <taxon>Tracheophyta</taxon>
        <taxon>Lycopodiopsida</taxon>
        <taxon>Lycopodiales</taxon>
        <taxon>Lycopodiaceae</taxon>
        <taxon>Lycopodioideae</taxon>
        <taxon>Diphasiastrum</taxon>
    </lineage>
</organism>
<gene>
    <name evidence="1" type="ORF">O6H91_17G037900</name>
</gene>
<protein>
    <submittedName>
        <fullName evidence="1">Uncharacterized protein</fullName>
    </submittedName>
</protein>
<accession>A0ACC2B5T2</accession>
<dbReference type="Proteomes" id="UP001162992">
    <property type="component" value="Chromosome 17"/>
</dbReference>
<dbReference type="EMBL" id="CM055108">
    <property type="protein sequence ID" value="KAJ7525138.1"/>
    <property type="molecule type" value="Genomic_DNA"/>
</dbReference>
<reference evidence="2" key="1">
    <citation type="journal article" date="2024" name="Proc. Natl. Acad. Sci. U.S.A.">
        <title>Extraordinary preservation of gene collinearity over three hundred million years revealed in homosporous lycophytes.</title>
        <authorList>
            <person name="Li C."/>
            <person name="Wickell D."/>
            <person name="Kuo L.Y."/>
            <person name="Chen X."/>
            <person name="Nie B."/>
            <person name="Liao X."/>
            <person name="Peng D."/>
            <person name="Ji J."/>
            <person name="Jenkins J."/>
            <person name="Williams M."/>
            <person name="Shu S."/>
            <person name="Plott C."/>
            <person name="Barry K."/>
            <person name="Rajasekar S."/>
            <person name="Grimwood J."/>
            <person name="Han X."/>
            <person name="Sun S."/>
            <person name="Hou Z."/>
            <person name="He W."/>
            <person name="Dai G."/>
            <person name="Sun C."/>
            <person name="Schmutz J."/>
            <person name="Leebens-Mack J.H."/>
            <person name="Li F.W."/>
            <person name="Wang L."/>
        </authorList>
    </citation>
    <scope>NUCLEOTIDE SEQUENCE [LARGE SCALE GENOMIC DNA]</scope>
    <source>
        <strain evidence="2">cv. PW_Plant_1</strain>
    </source>
</reference>
<evidence type="ECO:0000313" key="1">
    <source>
        <dbReference type="EMBL" id="KAJ7525138.1"/>
    </source>
</evidence>
<comment type="caution">
    <text evidence="1">The sequence shown here is derived from an EMBL/GenBank/DDBJ whole genome shotgun (WGS) entry which is preliminary data.</text>
</comment>
<evidence type="ECO:0000313" key="2">
    <source>
        <dbReference type="Proteomes" id="UP001162992"/>
    </source>
</evidence>